<organism evidence="2 3">
    <name type="scientific">Dendrothele bispora (strain CBS 962.96)</name>
    <dbReference type="NCBI Taxonomy" id="1314807"/>
    <lineage>
        <taxon>Eukaryota</taxon>
        <taxon>Fungi</taxon>
        <taxon>Dikarya</taxon>
        <taxon>Basidiomycota</taxon>
        <taxon>Agaricomycotina</taxon>
        <taxon>Agaricomycetes</taxon>
        <taxon>Agaricomycetidae</taxon>
        <taxon>Agaricales</taxon>
        <taxon>Agaricales incertae sedis</taxon>
        <taxon>Dendrothele</taxon>
    </lineage>
</organism>
<accession>A0A4S8L6W0</accession>
<keyword evidence="3" id="KW-1185">Reference proteome</keyword>
<reference evidence="2 3" key="1">
    <citation type="journal article" date="2019" name="Nat. Ecol. Evol.">
        <title>Megaphylogeny resolves global patterns of mushroom evolution.</title>
        <authorList>
            <person name="Varga T."/>
            <person name="Krizsan K."/>
            <person name="Foldi C."/>
            <person name="Dima B."/>
            <person name="Sanchez-Garcia M."/>
            <person name="Sanchez-Ramirez S."/>
            <person name="Szollosi G.J."/>
            <person name="Szarkandi J.G."/>
            <person name="Papp V."/>
            <person name="Albert L."/>
            <person name="Andreopoulos W."/>
            <person name="Angelini C."/>
            <person name="Antonin V."/>
            <person name="Barry K.W."/>
            <person name="Bougher N.L."/>
            <person name="Buchanan P."/>
            <person name="Buyck B."/>
            <person name="Bense V."/>
            <person name="Catcheside P."/>
            <person name="Chovatia M."/>
            <person name="Cooper J."/>
            <person name="Damon W."/>
            <person name="Desjardin D."/>
            <person name="Finy P."/>
            <person name="Geml J."/>
            <person name="Haridas S."/>
            <person name="Hughes K."/>
            <person name="Justo A."/>
            <person name="Karasinski D."/>
            <person name="Kautmanova I."/>
            <person name="Kiss B."/>
            <person name="Kocsube S."/>
            <person name="Kotiranta H."/>
            <person name="LaButti K.M."/>
            <person name="Lechner B.E."/>
            <person name="Liimatainen K."/>
            <person name="Lipzen A."/>
            <person name="Lukacs Z."/>
            <person name="Mihaltcheva S."/>
            <person name="Morgado L.N."/>
            <person name="Niskanen T."/>
            <person name="Noordeloos M.E."/>
            <person name="Ohm R.A."/>
            <person name="Ortiz-Santana B."/>
            <person name="Ovrebo C."/>
            <person name="Racz N."/>
            <person name="Riley R."/>
            <person name="Savchenko A."/>
            <person name="Shiryaev A."/>
            <person name="Soop K."/>
            <person name="Spirin V."/>
            <person name="Szebenyi C."/>
            <person name="Tomsovsky M."/>
            <person name="Tulloss R.E."/>
            <person name="Uehling J."/>
            <person name="Grigoriev I.V."/>
            <person name="Vagvolgyi C."/>
            <person name="Papp T."/>
            <person name="Martin F.M."/>
            <person name="Miettinen O."/>
            <person name="Hibbett D.S."/>
            <person name="Nagy L.G."/>
        </authorList>
    </citation>
    <scope>NUCLEOTIDE SEQUENCE [LARGE SCALE GENOMIC DNA]</scope>
    <source>
        <strain evidence="2 3">CBS 962.96</strain>
    </source>
</reference>
<feature type="compositionally biased region" description="Polar residues" evidence="1">
    <location>
        <begin position="15"/>
        <end position="39"/>
    </location>
</feature>
<dbReference type="EMBL" id="ML179613">
    <property type="protein sequence ID" value="THU84221.1"/>
    <property type="molecule type" value="Genomic_DNA"/>
</dbReference>
<sequence>MPLFRLSRGAWNDEFGTTTNHQVQTRSQRQPSNSNIHSDNVVHNSAYYAQPSFPIPNPAYESTGSGGSIPPTNTRPSGPMPMPVSHGSGSSSLNAAGPGGAANNTSSSTSTSIQLTRDADLLIQTYLPHFTEAQGSATHAMGDKNRYLSPEEEKERLRREYQRQDSMNKSGEYSSTSGSSMSASFPTPSGSGSG</sequence>
<dbReference type="Proteomes" id="UP000297245">
    <property type="component" value="Unassembled WGS sequence"/>
</dbReference>
<proteinExistence type="predicted"/>
<evidence type="ECO:0000313" key="2">
    <source>
        <dbReference type="EMBL" id="THU84221.1"/>
    </source>
</evidence>
<name>A0A4S8L6W0_DENBC</name>
<gene>
    <name evidence="2" type="ORF">K435DRAFT_870492</name>
</gene>
<feature type="region of interest" description="Disordered" evidence="1">
    <location>
        <begin position="53"/>
        <end position="112"/>
    </location>
</feature>
<dbReference type="AlphaFoldDB" id="A0A4S8L6W0"/>
<protein>
    <submittedName>
        <fullName evidence="2">Uncharacterized protein</fullName>
    </submittedName>
</protein>
<feature type="region of interest" description="Disordered" evidence="1">
    <location>
        <begin position="1"/>
        <end position="39"/>
    </location>
</feature>
<feature type="compositionally biased region" description="Basic and acidic residues" evidence="1">
    <location>
        <begin position="141"/>
        <end position="163"/>
    </location>
</feature>
<feature type="compositionally biased region" description="Low complexity" evidence="1">
    <location>
        <begin position="83"/>
        <end position="112"/>
    </location>
</feature>
<evidence type="ECO:0000256" key="1">
    <source>
        <dbReference type="SAM" id="MobiDB-lite"/>
    </source>
</evidence>
<feature type="compositionally biased region" description="Low complexity" evidence="1">
    <location>
        <begin position="170"/>
        <end position="194"/>
    </location>
</feature>
<evidence type="ECO:0000313" key="3">
    <source>
        <dbReference type="Proteomes" id="UP000297245"/>
    </source>
</evidence>
<feature type="region of interest" description="Disordered" evidence="1">
    <location>
        <begin position="134"/>
        <end position="194"/>
    </location>
</feature>